<feature type="domain" description="GOLD" evidence="11">
    <location>
        <begin position="42"/>
        <end position="124"/>
    </location>
</feature>
<name>A0A0L8GJP0_OCTBM</name>
<dbReference type="Pfam" id="PF01105">
    <property type="entry name" value="EMP24_GP25L"/>
    <property type="match status" value="1"/>
</dbReference>
<comment type="subcellular location">
    <subcellularLocation>
        <location evidence="7">Endomembrane system</location>
        <topology evidence="7">Single-pass membrane protein</topology>
    </subcellularLocation>
    <subcellularLocation>
        <location evidence="1 8">Membrane</location>
        <topology evidence="1 8">Single-pass type I membrane protein</topology>
    </subcellularLocation>
</comment>
<keyword evidence="5 9" id="KW-1133">Transmembrane helix</keyword>
<evidence type="ECO:0000256" key="3">
    <source>
        <dbReference type="ARBA" id="ARBA00022692"/>
    </source>
</evidence>
<keyword evidence="3 8" id="KW-0812">Transmembrane</keyword>
<evidence type="ECO:0000256" key="7">
    <source>
        <dbReference type="ARBA" id="ARBA00037847"/>
    </source>
</evidence>
<evidence type="ECO:0000256" key="5">
    <source>
        <dbReference type="ARBA" id="ARBA00022989"/>
    </source>
</evidence>
<keyword evidence="6 9" id="KW-0472">Membrane</keyword>
<dbReference type="AlphaFoldDB" id="A0A0L8GJP0"/>
<evidence type="ECO:0000256" key="9">
    <source>
        <dbReference type="SAM" id="Phobius"/>
    </source>
</evidence>
<dbReference type="PANTHER" id="PTHR22811">
    <property type="entry name" value="TRANSMEMBRANE EMP24 DOMAIN-CONTAINING PROTEIN"/>
    <property type="match status" value="1"/>
</dbReference>
<feature type="transmembrane region" description="Helical" evidence="9">
    <location>
        <begin position="183"/>
        <end position="204"/>
    </location>
</feature>
<evidence type="ECO:0000256" key="1">
    <source>
        <dbReference type="ARBA" id="ARBA00004479"/>
    </source>
</evidence>
<sequence length="217" mass="24712">MECLASTSSTSMFVFVTGLLCLFNVHTVLSGELTFELPDNERMCFFESIKEGLKSTLEFQVITGGSYDVDMELSAPSGQILYKDTKKQYDTFTWTADQTGVYKFCFSNEFSTFSHKVVYFDFQVGDKPPLTAEIDSHATALTLMESSAVVNHENLNHIVDYQTHFRLRESQARSFAEDLNERVLYWSVGQSLVILIITVGQVFIMKSFFTDKREVKT</sequence>
<dbReference type="KEGG" id="obi:106876388"/>
<dbReference type="InterPro" id="IPR036598">
    <property type="entry name" value="GOLD_dom_sf"/>
</dbReference>
<evidence type="ECO:0000259" key="11">
    <source>
        <dbReference type="PROSITE" id="PS50866"/>
    </source>
</evidence>
<gene>
    <name evidence="12" type="ORF">OCBIM_22032321mg</name>
</gene>
<accession>A0A0L8GJP0</accession>
<dbReference type="OrthoDB" id="62956at2759"/>
<dbReference type="SMART" id="SM01190">
    <property type="entry name" value="EMP24_GP25L"/>
    <property type="match status" value="1"/>
</dbReference>
<evidence type="ECO:0000256" key="10">
    <source>
        <dbReference type="SAM" id="SignalP"/>
    </source>
</evidence>
<comment type="similarity">
    <text evidence="2 8">Belongs to the EMP24/GP25L family.</text>
</comment>
<dbReference type="GO" id="GO:0016020">
    <property type="term" value="C:membrane"/>
    <property type="evidence" value="ECO:0007669"/>
    <property type="project" value="UniProtKB-SubCell"/>
</dbReference>
<dbReference type="GO" id="GO:0012505">
    <property type="term" value="C:endomembrane system"/>
    <property type="evidence" value="ECO:0007669"/>
    <property type="project" value="UniProtKB-SubCell"/>
</dbReference>
<feature type="signal peptide" evidence="10">
    <location>
        <begin position="1"/>
        <end position="30"/>
    </location>
</feature>
<dbReference type="SUPFAM" id="SSF101576">
    <property type="entry name" value="Supernatant protein factor (SPF), C-terminal domain"/>
    <property type="match status" value="1"/>
</dbReference>
<dbReference type="OMA" id="VGEYTFC"/>
<reference evidence="12" key="1">
    <citation type="submission" date="2015-07" db="EMBL/GenBank/DDBJ databases">
        <title>MeaNS - Measles Nucleotide Surveillance Program.</title>
        <authorList>
            <person name="Tran T."/>
            <person name="Druce J."/>
        </authorList>
    </citation>
    <scope>NUCLEOTIDE SEQUENCE</scope>
    <source>
        <strain evidence="12">UCB-OBI-ISO-001</strain>
        <tissue evidence="12">Gonad</tissue>
    </source>
</reference>
<proteinExistence type="inferred from homology"/>
<dbReference type="EMBL" id="KQ421523">
    <property type="protein sequence ID" value="KOF77221.1"/>
    <property type="molecule type" value="Genomic_DNA"/>
</dbReference>
<evidence type="ECO:0000256" key="8">
    <source>
        <dbReference type="RuleBase" id="RU003827"/>
    </source>
</evidence>
<evidence type="ECO:0000256" key="4">
    <source>
        <dbReference type="ARBA" id="ARBA00022729"/>
    </source>
</evidence>
<organism evidence="12">
    <name type="scientific">Octopus bimaculoides</name>
    <name type="common">California two-spotted octopus</name>
    <dbReference type="NCBI Taxonomy" id="37653"/>
    <lineage>
        <taxon>Eukaryota</taxon>
        <taxon>Metazoa</taxon>
        <taxon>Spiralia</taxon>
        <taxon>Lophotrochozoa</taxon>
        <taxon>Mollusca</taxon>
        <taxon>Cephalopoda</taxon>
        <taxon>Coleoidea</taxon>
        <taxon>Octopodiformes</taxon>
        <taxon>Octopoda</taxon>
        <taxon>Incirrata</taxon>
        <taxon>Octopodidae</taxon>
        <taxon>Octopus</taxon>
    </lineage>
</organism>
<dbReference type="Gene3D" id="2.60.120.680">
    <property type="entry name" value="GOLD domain"/>
    <property type="match status" value="1"/>
</dbReference>
<dbReference type="InterPro" id="IPR015720">
    <property type="entry name" value="Emp24-like"/>
</dbReference>
<feature type="chain" id="PRO_5005583145" description="GOLD domain-containing protein" evidence="10">
    <location>
        <begin position="31"/>
        <end position="217"/>
    </location>
</feature>
<keyword evidence="4 10" id="KW-0732">Signal</keyword>
<evidence type="ECO:0000256" key="2">
    <source>
        <dbReference type="ARBA" id="ARBA00007104"/>
    </source>
</evidence>
<dbReference type="InterPro" id="IPR009038">
    <property type="entry name" value="GOLD_dom"/>
</dbReference>
<protein>
    <recommendedName>
        <fullName evidence="11">GOLD domain-containing protein</fullName>
    </recommendedName>
</protein>
<evidence type="ECO:0000313" key="12">
    <source>
        <dbReference type="EMBL" id="KOF77221.1"/>
    </source>
</evidence>
<evidence type="ECO:0000256" key="6">
    <source>
        <dbReference type="ARBA" id="ARBA00023136"/>
    </source>
</evidence>
<dbReference type="PROSITE" id="PS50866">
    <property type="entry name" value="GOLD"/>
    <property type="match status" value="1"/>
</dbReference>